<evidence type="ECO:0000313" key="2">
    <source>
        <dbReference type="EMBL" id="KAJ7215900.1"/>
    </source>
</evidence>
<sequence>MSDPGTIKPVDGLWFTNDIVILRAEDSISGFRVSQSILAARSTVFQSMFEFPQPASDSVETLDGIPVVRLHDSAAEVEPFLRAIFDSSYFMPPPAKIDVHAVLGILRLSHKYAVGYLFKRALLHLEIVFPIDVEQARNIDVYSGQLHSDLKAVPILQEVGAAWLLPVAFYKLAIYDEQTLLDAGDSWTNFPADMKQTCLLARTQQLHMNNRINGFLALFSCASNNECAEKRALLLRDLVTYRDSEAYQLHPLSEWNDEDWLDLASDLCDVCFALARAQHEVDLGHVWDQLPKNCGLEDWKTLKELRRVAME</sequence>
<dbReference type="PROSITE" id="PS50097">
    <property type="entry name" value="BTB"/>
    <property type="match status" value="1"/>
</dbReference>
<keyword evidence="3" id="KW-1185">Reference proteome</keyword>
<dbReference type="EMBL" id="JARJCW010000016">
    <property type="protein sequence ID" value="KAJ7215900.1"/>
    <property type="molecule type" value="Genomic_DNA"/>
</dbReference>
<organism evidence="2 3">
    <name type="scientific">Mycena pura</name>
    <dbReference type="NCBI Taxonomy" id="153505"/>
    <lineage>
        <taxon>Eukaryota</taxon>
        <taxon>Fungi</taxon>
        <taxon>Dikarya</taxon>
        <taxon>Basidiomycota</taxon>
        <taxon>Agaricomycotina</taxon>
        <taxon>Agaricomycetes</taxon>
        <taxon>Agaricomycetidae</taxon>
        <taxon>Agaricales</taxon>
        <taxon>Marasmiineae</taxon>
        <taxon>Mycenaceae</taxon>
        <taxon>Mycena</taxon>
    </lineage>
</organism>
<proteinExistence type="predicted"/>
<feature type="domain" description="BTB" evidence="1">
    <location>
        <begin position="17"/>
        <end position="93"/>
    </location>
</feature>
<evidence type="ECO:0000313" key="3">
    <source>
        <dbReference type="Proteomes" id="UP001219525"/>
    </source>
</evidence>
<dbReference type="Gene3D" id="3.30.710.10">
    <property type="entry name" value="Potassium Channel Kv1.1, Chain A"/>
    <property type="match status" value="1"/>
</dbReference>
<dbReference type="CDD" id="cd18186">
    <property type="entry name" value="BTB_POZ_ZBTB_KLHL-like"/>
    <property type="match status" value="1"/>
</dbReference>
<accession>A0AAD6VPP3</accession>
<gene>
    <name evidence="2" type="ORF">GGX14DRAFT_359122</name>
</gene>
<dbReference type="AlphaFoldDB" id="A0AAD6VPP3"/>
<evidence type="ECO:0000259" key="1">
    <source>
        <dbReference type="PROSITE" id="PS50097"/>
    </source>
</evidence>
<comment type="caution">
    <text evidence="2">The sequence shown here is derived from an EMBL/GenBank/DDBJ whole genome shotgun (WGS) entry which is preliminary data.</text>
</comment>
<dbReference type="InterPro" id="IPR000210">
    <property type="entry name" value="BTB/POZ_dom"/>
</dbReference>
<reference evidence="2" key="1">
    <citation type="submission" date="2023-03" db="EMBL/GenBank/DDBJ databases">
        <title>Massive genome expansion in bonnet fungi (Mycena s.s.) driven by repeated elements and novel gene families across ecological guilds.</title>
        <authorList>
            <consortium name="Lawrence Berkeley National Laboratory"/>
            <person name="Harder C.B."/>
            <person name="Miyauchi S."/>
            <person name="Viragh M."/>
            <person name="Kuo A."/>
            <person name="Thoen E."/>
            <person name="Andreopoulos B."/>
            <person name="Lu D."/>
            <person name="Skrede I."/>
            <person name="Drula E."/>
            <person name="Henrissat B."/>
            <person name="Morin E."/>
            <person name="Kohler A."/>
            <person name="Barry K."/>
            <person name="LaButti K."/>
            <person name="Morin E."/>
            <person name="Salamov A."/>
            <person name="Lipzen A."/>
            <person name="Mereny Z."/>
            <person name="Hegedus B."/>
            <person name="Baldrian P."/>
            <person name="Stursova M."/>
            <person name="Weitz H."/>
            <person name="Taylor A."/>
            <person name="Grigoriev I.V."/>
            <person name="Nagy L.G."/>
            <person name="Martin F."/>
            <person name="Kauserud H."/>
        </authorList>
    </citation>
    <scope>NUCLEOTIDE SEQUENCE</scope>
    <source>
        <strain evidence="2">9144</strain>
    </source>
</reference>
<dbReference type="Proteomes" id="UP001219525">
    <property type="component" value="Unassembled WGS sequence"/>
</dbReference>
<name>A0AAD6VPP3_9AGAR</name>
<dbReference type="InterPro" id="IPR011333">
    <property type="entry name" value="SKP1/BTB/POZ_sf"/>
</dbReference>
<protein>
    <recommendedName>
        <fullName evidence="1">BTB domain-containing protein</fullName>
    </recommendedName>
</protein>